<feature type="compositionally biased region" description="Polar residues" evidence="6">
    <location>
        <begin position="533"/>
        <end position="545"/>
    </location>
</feature>
<dbReference type="InterPro" id="IPR006602">
    <property type="entry name" value="DM10_dom"/>
</dbReference>
<dbReference type="GO" id="GO:0072686">
    <property type="term" value="C:mitotic spindle"/>
    <property type="evidence" value="ECO:0000318"/>
    <property type="project" value="GO_Central"/>
</dbReference>
<dbReference type="InterPro" id="IPR040193">
    <property type="entry name" value="EFHC1/EFHC2/EFHB"/>
</dbReference>
<feature type="compositionally biased region" description="Basic and acidic residues" evidence="6">
    <location>
        <begin position="558"/>
        <end position="568"/>
    </location>
</feature>
<dbReference type="PhylomeDB" id="A7SR82"/>
<evidence type="ECO:0000256" key="5">
    <source>
        <dbReference type="ARBA" id="ARBA00023273"/>
    </source>
</evidence>
<dbReference type="OMA" id="WKDFNIG"/>
<dbReference type="Gene3D" id="2.30.29.170">
    <property type="match status" value="3"/>
</dbReference>
<dbReference type="AlphaFoldDB" id="A7SR82"/>
<dbReference type="PANTHER" id="PTHR12086:SF9">
    <property type="entry name" value="EF-HAND DOMAIN-CONTAINING PROTEIN 1"/>
    <property type="match status" value="1"/>
</dbReference>
<feature type="domain" description="DM10" evidence="7">
    <location>
        <begin position="233"/>
        <end position="353"/>
    </location>
</feature>
<dbReference type="FunFam" id="2.30.29.170:FF:000002">
    <property type="entry name" value="EF-hand domain (C-terminal) containing 1"/>
    <property type="match status" value="1"/>
</dbReference>
<dbReference type="GO" id="GO:0000281">
    <property type="term" value="P:mitotic cytokinesis"/>
    <property type="evidence" value="ECO:0000318"/>
    <property type="project" value="GO_Central"/>
</dbReference>
<proteinExistence type="predicted"/>
<gene>
    <name evidence="8" type="ORF">NEMVEDRAFT_v1g192627</name>
</gene>
<reference evidence="8 9" key="1">
    <citation type="journal article" date="2007" name="Science">
        <title>Sea anemone genome reveals ancestral eumetazoan gene repertoire and genomic organization.</title>
        <authorList>
            <person name="Putnam N.H."/>
            <person name="Srivastava M."/>
            <person name="Hellsten U."/>
            <person name="Dirks B."/>
            <person name="Chapman J."/>
            <person name="Salamov A."/>
            <person name="Terry A."/>
            <person name="Shapiro H."/>
            <person name="Lindquist E."/>
            <person name="Kapitonov V.V."/>
            <person name="Jurka J."/>
            <person name="Genikhovich G."/>
            <person name="Grigoriev I.V."/>
            <person name="Lucas S.M."/>
            <person name="Steele R.E."/>
            <person name="Finnerty J.R."/>
            <person name="Technau U."/>
            <person name="Martindale M.Q."/>
            <person name="Rokhsar D.S."/>
        </authorList>
    </citation>
    <scope>NUCLEOTIDE SEQUENCE [LARGE SCALE GENOMIC DNA]</scope>
    <source>
        <strain evidence="9">CH2 X CH6</strain>
    </source>
</reference>
<keyword evidence="5" id="KW-0966">Cell projection</keyword>
<dbReference type="Pfam" id="PF06565">
    <property type="entry name" value="DM10_dom"/>
    <property type="match status" value="3"/>
</dbReference>
<dbReference type="HOGENOM" id="CLU_018366_0_1_1"/>
<feature type="region of interest" description="Disordered" evidence="6">
    <location>
        <begin position="527"/>
        <end position="568"/>
    </location>
</feature>
<accession>A7SR82</accession>
<evidence type="ECO:0000256" key="4">
    <source>
        <dbReference type="ARBA" id="ARBA00023212"/>
    </source>
</evidence>
<keyword evidence="3" id="KW-0677">Repeat</keyword>
<evidence type="ECO:0000313" key="9">
    <source>
        <dbReference type="Proteomes" id="UP000001593"/>
    </source>
</evidence>
<feature type="domain" description="DM10" evidence="7">
    <location>
        <begin position="87"/>
        <end position="192"/>
    </location>
</feature>
<dbReference type="Proteomes" id="UP000001593">
    <property type="component" value="Unassembled WGS sequence"/>
</dbReference>
<protein>
    <recommendedName>
        <fullName evidence="7">DM10 domain-containing protein</fullName>
    </recommendedName>
</protein>
<feature type="domain" description="DM10" evidence="7">
    <location>
        <begin position="410"/>
        <end position="514"/>
    </location>
</feature>
<dbReference type="GO" id="GO:0007052">
    <property type="term" value="P:mitotic spindle organization"/>
    <property type="evidence" value="ECO:0000318"/>
    <property type="project" value="GO_Central"/>
</dbReference>
<dbReference type="OrthoDB" id="10255210at2759"/>
<dbReference type="EMBL" id="DS469758">
    <property type="protein sequence ID" value="EDO33757.1"/>
    <property type="molecule type" value="Genomic_DNA"/>
</dbReference>
<evidence type="ECO:0000256" key="2">
    <source>
        <dbReference type="ARBA" id="ARBA00022490"/>
    </source>
</evidence>
<evidence type="ECO:0000256" key="3">
    <source>
        <dbReference type="ARBA" id="ARBA00022737"/>
    </source>
</evidence>
<name>A7SR82_NEMVE</name>
<sequence length="568" mass="65778">MALPFLPGNSFTDPTKTKYHRPQTLGWRNGYSLPTQPIIGIGGDPVPVNKLTQEELDELANIKPSLTYGQKVQAPPEDFVPAHVAFDKKVLLFHGYFKQTVHESSNEYFRVRPVKIYYYLEDDSIAVVEPVVENSGIPQGKLIKRQRLPKNDLGDYWHWKDLNLGINVTFYGKVFFICDCDAWTREYMASEGIDLNPPESIAKDPYNESRQQPLHSYTTPSTFDKLKQFIELDRKVLRFYCVWDDRDSMFGEMRPCILHYYLVDDTVEIREVHTPNDGRDPFPVLVCRQKLAKDRTDVESSFPSVVLELSDHEIKEWFRPRDFMVGRTLHIMGRRFLLYDCDQYTKDFYRTNFGVTEFPAVDVKGAPRELLEKVTPPYNGFGSLEDSLQSCLSLVPQPPKKDFIKMLENDHKVLRYAASMESVRPEDKNRRFIISYRLADDMLTIYEPPVRNAGIIGGKFLERTRAKKPGSSVDNPNFYNPADFKIDSIIQIFKHRFRITDADEYVLKHLESHAGHYPIETINSIRQRHGRPPTTTEELLNSVPQGDTDPNALNRNGDGVKTEYQRRF</sequence>
<dbReference type="GO" id="GO:0005930">
    <property type="term" value="C:axoneme"/>
    <property type="evidence" value="ECO:0000318"/>
    <property type="project" value="GO_Central"/>
</dbReference>
<keyword evidence="4" id="KW-0206">Cytoskeleton</keyword>
<dbReference type="PROSITE" id="PS51336">
    <property type="entry name" value="DM10"/>
    <property type="match status" value="3"/>
</dbReference>
<keyword evidence="2" id="KW-0963">Cytoplasm</keyword>
<organism evidence="8 9">
    <name type="scientific">Nematostella vectensis</name>
    <name type="common">Starlet sea anemone</name>
    <dbReference type="NCBI Taxonomy" id="45351"/>
    <lineage>
        <taxon>Eukaryota</taxon>
        <taxon>Metazoa</taxon>
        <taxon>Cnidaria</taxon>
        <taxon>Anthozoa</taxon>
        <taxon>Hexacorallia</taxon>
        <taxon>Actiniaria</taxon>
        <taxon>Edwardsiidae</taxon>
        <taxon>Nematostella</taxon>
    </lineage>
</organism>
<dbReference type="GO" id="GO:0043014">
    <property type="term" value="F:alpha-tubulin binding"/>
    <property type="evidence" value="ECO:0000318"/>
    <property type="project" value="GO_Central"/>
</dbReference>
<dbReference type="STRING" id="45351.A7SR82"/>
<evidence type="ECO:0000259" key="7">
    <source>
        <dbReference type="PROSITE" id="PS51336"/>
    </source>
</evidence>
<keyword evidence="9" id="KW-1185">Reference proteome</keyword>
<dbReference type="eggNOG" id="KOG0043">
    <property type="taxonomic scope" value="Eukaryota"/>
</dbReference>
<dbReference type="InParanoid" id="A7SR82"/>
<dbReference type="SMART" id="SM00676">
    <property type="entry name" value="DM10"/>
    <property type="match status" value="3"/>
</dbReference>
<dbReference type="GO" id="GO:0060285">
    <property type="term" value="P:cilium-dependent cell motility"/>
    <property type="evidence" value="ECO:0000318"/>
    <property type="project" value="GO_Central"/>
</dbReference>
<evidence type="ECO:0000313" key="8">
    <source>
        <dbReference type="EMBL" id="EDO33757.1"/>
    </source>
</evidence>
<dbReference type="PANTHER" id="PTHR12086">
    <property type="entry name" value="EF-HAND DOMAIN C-TERMINAL CONTAINING PROTEIN"/>
    <property type="match status" value="1"/>
</dbReference>
<comment type="subcellular location">
    <subcellularLocation>
        <location evidence="1">Cytoplasm</location>
        <location evidence="1">Cytoskeleton</location>
        <location evidence="1">Cilium axoneme</location>
    </subcellularLocation>
</comment>
<dbReference type="FunFam" id="2.30.29.170:FF:000001">
    <property type="entry name" value="EF-hand domain containing 1"/>
    <property type="match status" value="1"/>
</dbReference>
<evidence type="ECO:0000256" key="6">
    <source>
        <dbReference type="SAM" id="MobiDB-lite"/>
    </source>
</evidence>
<dbReference type="FunFam" id="2.30.29.170:FF:000003">
    <property type="entry name" value="EF-hand domain (C-terminal) containing 1"/>
    <property type="match status" value="1"/>
</dbReference>
<evidence type="ECO:0000256" key="1">
    <source>
        <dbReference type="ARBA" id="ARBA00004430"/>
    </source>
</evidence>